<gene>
    <name evidence="1" type="ORF">ABG79_00646</name>
</gene>
<comment type="caution">
    <text evidence="1">The sequence shown here is derived from an EMBL/GenBank/DDBJ whole genome shotgun (WGS) entry which is preliminary data.</text>
</comment>
<organism evidence="1 2">
    <name type="scientific">Caloramator mitchellensis</name>
    <dbReference type="NCBI Taxonomy" id="908809"/>
    <lineage>
        <taxon>Bacteria</taxon>
        <taxon>Bacillati</taxon>
        <taxon>Bacillota</taxon>
        <taxon>Clostridia</taxon>
        <taxon>Eubacteriales</taxon>
        <taxon>Clostridiaceae</taxon>
        <taxon>Caloramator</taxon>
    </lineage>
</organism>
<dbReference type="AlphaFoldDB" id="A0A0R3K211"/>
<evidence type="ECO:0000313" key="2">
    <source>
        <dbReference type="Proteomes" id="UP000052015"/>
    </source>
</evidence>
<accession>A0A0R3K211</accession>
<evidence type="ECO:0000313" key="1">
    <source>
        <dbReference type="EMBL" id="KRQ87308.1"/>
    </source>
</evidence>
<sequence>MQIKISADAAMELKKKIQEKGENHGIRVYIAGFG</sequence>
<reference evidence="1 2" key="1">
    <citation type="submission" date="2015-09" db="EMBL/GenBank/DDBJ databases">
        <title>Draft genome sequence of a Caloramator mitchellensis, a moderate thermophile from the Great Artesian Basin of Australia.</title>
        <authorList>
            <person name="Patel B.K."/>
        </authorList>
    </citation>
    <scope>NUCLEOTIDE SEQUENCE [LARGE SCALE GENOMIC DNA]</scope>
    <source>
        <strain evidence="1 2">VF08</strain>
    </source>
</reference>
<dbReference type="STRING" id="908809.ABG79_00646"/>
<proteinExistence type="predicted"/>
<keyword evidence="2" id="KW-1185">Reference proteome</keyword>
<name>A0A0R3K211_CALMK</name>
<dbReference type="Proteomes" id="UP000052015">
    <property type="component" value="Unassembled WGS sequence"/>
</dbReference>
<dbReference type="EMBL" id="LKHP01000003">
    <property type="protein sequence ID" value="KRQ87308.1"/>
    <property type="molecule type" value="Genomic_DNA"/>
</dbReference>
<protein>
    <submittedName>
        <fullName evidence="1">Uncharacterized protein</fullName>
    </submittedName>
</protein>